<evidence type="ECO:0000256" key="4">
    <source>
        <dbReference type="ARBA" id="ARBA00023136"/>
    </source>
</evidence>
<dbReference type="EMBL" id="JABURA010000001">
    <property type="protein sequence ID" value="NUB90417.1"/>
    <property type="molecule type" value="Genomic_DNA"/>
</dbReference>
<evidence type="ECO:0000256" key="6">
    <source>
        <dbReference type="SAM" id="Phobius"/>
    </source>
</evidence>
<comment type="subcellular location">
    <subcellularLocation>
        <location evidence="1">Membrane</location>
        <topology evidence="1">Multi-pass membrane protein</topology>
    </subcellularLocation>
</comment>
<comment type="caution">
    <text evidence="8">The sequence shown here is derived from an EMBL/GenBank/DDBJ whole genome shotgun (WGS) entry which is preliminary data.</text>
</comment>
<accession>A0A8J8KEW8</accession>
<feature type="transmembrane region" description="Helical" evidence="6">
    <location>
        <begin position="126"/>
        <end position="149"/>
    </location>
</feature>
<dbReference type="Pfam" id="PF13240">
    <property type="entry name" value="Zn_Ribbon_1"/>
    <property type="match status" value="1"/>
</dbReference>
<evidence type="ECO:0000259" key="7">
    <source>
        <dbReference type="Pfam" id="PF13240"/>
    </source>
</evidence>
<reference evidence="8" key="1">
    <citation type="submission" date="2020-06" db="EMBL/GenBank/DDBJ databases">
        <title>Haloterrigena sp. nov., an extremely halophilic archaeon isolated from a saline sediment.</title>
        <authorList>
            <person name="Liu B.-B."/>
        </authorList>
    </citation>
    <scope>NUCLEOTIDE SEQUENCE</scope>
    <source>
        <strain evidence="8">SYSU A121-1</strain>
    </source>
</reference>
<dbReference type="Pfam" id="PF09685">
    <property type="entry name" value="MamF_MmsF"/>
    <property type="match status" value="1"/>
</dbReference>
<evidence type="ECO:0000256" key="5">
    <source>
        <dbReference type="SAM" id="MobiDB-lite"/>
    </source>
</evidence>
<evidence type="ECO:0000313" key="8">
    <source>
        <dbReference type="EMBL" id="NUB90417.1"/>
    </source>
</evidence>
<proteinExistence type="predicted"/>
<organism evidence="8 9">
    <name type="scientific">Haloterrigena gelatinilytica</name>
    <dbReference type="NCBI Taxonomy" id="2741724"/>
    <lineage>
        <taxon>Archaea</taxon>
        <taxon>Methanobacteriati</taxon>
        <taxon>Methanobacteriota</taxon>
        <taxon>Stenosarchaea group</taxon>
        <taxon>Halobacteria</taxon>
        <taxon>Halobacteriales</taxon>
        <taxon>Natrialbaceae</taxon>
        <taxon>Haloterrigena</taxon>
    </lineage>
</organism>
<feature type="domain" description="Zinc-ribbon" evidence="7">
    <location>
        <begin position="5"/>
        <end position="25"/>
    </location>
</feature>
<evidence type="ECO:0000313" key="9">
    <source>
        <dbReference type="Proteomes" id="UP000728647"/>
    </source>
</evidence>
<dbReference type="RefSeq" id="WP_174701429.1">
    <property type="nucleotide sequence ID" value="NZ_JABURA010000001.1"/>
</dbReference>
<gene>
    <name evidence="8" type="ORF">HT576_05110</name>
</gene>
<evidence type="ECO:0000256" key="3">
    <source>
        <dbReference type="ARBA" id="ARBA00022989"/>
    </source>
</evidence>
<dbReference type="InterPro" id="IPR026870">
    <property type="entry name" value="Zinc_ribbon_dom"/>
</dbReference>
<protein>
    <submittedName>
        <fullName evidence="8">Zinc ribbon domain-containing protein</fullName>
    </submittedName>
</protein>
<dbReference type="Proteomes" id="UP000728647">
    <property type="component" value="Unassembled WGS sequence"/>
</dbReference>
<feature type="region of interest" description="Disordered" evidence="5">
    <location>
        <begin position="24"/>
        <end position="77"/>
    </location>
</feature>
<sequence length="179" mass="19191">MVSEHCPNCGASLSPTANYCSECGEAVSDDDSWESAGTDRSRDAADDSWGSSSAAGSWDESDDSWSDSRPEYASSRRSNGDTTLAAITHVLALVTWAIGPLIVLVATEDPFVEENARNALNWQIAFTIYMIASFFLTFIVVGIVPFLVLPVVDLVFCVVAAIKAADGEAWSYPITPDIV</sequence>
<feature type="compositionally biased region" description="Low complexity" evidence="5">
    <location>
        <begin position="47"/>
        <end position="58"/>
    </location>
</feature>
<dbReference type="AlphaFoldDB" id="A0A8J8KEW8"/>
<name>A0A8J8KEW8_9EURY</name>
<keyword evidence="3 6" id="KW-1133">Transmembrane helix</keyword>
<evidence type="ECO:0000256" key="1">
    <source>
        <dbReference type="ARBA" id="ARBA00004141"/>
    </source>
</evidence>
<evidence type="ECO:0000256" key="2">
    <source>
        <dbReference type="ARBA" id="ARBA00022692"/>
    </source>
</evidence>
<dbReference type="OrthoDB" id="187449at2157"/>
<feature type="transmembrane region" description="Helical" evidence="6">
    <location>
        <begin position="84"/>
        <end position="106"/>
    </location>
</feature>
<dbReference type="InterPro" id="IPR019109">
    <property type="entry name" value="MamF_MmsF"/>
</dbReference>
<keyword evidence="2 6" id="KW-0812">Transmembrane</keyword>
<keyword evidence="4 6" id="KW-0472">Membrane</keyword>